<dbReference type="CDD" id="cd06550">
    <property type="entry name" value="TM_ABC_iron-siderophores_like"/>
    <property type="match status" value="1"/>
</dbReference>
<name>A0A172YJT1_9GAMM</name>
<evidence type="ECO:0000256" key="2">
    <source>
        <dbReference type="ARBA" id="ARBA00007935"/>
    </source>
</evidence>
<keyword evidence="7 8" id="KW-0472">Membrane</keyword>
<keyword evidence="10" id="KW-1185">Reference proteome</keyword>
<dbReference type="InterPro" id="IPR037294">
    <property type="entry name" value="ABC_BtuC-like"/>
</dbReference>
<evidence type="ECO:0000256" key="7">
    <source>
        <dbReference type="ARBA" id="ARBA00023136"/>
    </source>
</evidence>
<feature type="transmembrane region" description="Helical" evidence="8">
    <location>
        <begin position="72"/>
        <end position="90"/>
    </location>
</feature>
<dbReference type="GO" id="GO:0005886">
    <property type="term" value="C:plasma membrane"/>
    <property type="evidence" value="ECO:0007669"/>
    <property type="project" value="UniProtKB-SubCell"/>
</dbReference>
<evidence type="ECO:0000256" key="5">
    <source>
        <dbReference type="ARBA" id="ARBA00022692"/>
    </source>
</evidence>
<dbReference type="InterPro" id="IPR000522">
    <property type="entry name" value="ABC_transptr_permease_BtuC"/>
</dbReference>
<evidence type="ECO:0000256" key="1">
    <source>
        <dbReference type="ARBA" id="ARBA00004651"/>
    </source>
</evidence>
<keyword evidence="3" id="KW-0813">Transport</keyword>
<feature type="transmembrane region" description="Helical" evidence="8">
    <location>
        <begin position="242"/>
        <end position="269"/>
    </location>
</feature>
<dbReference type="GO" id="GO:0033214">
    <property type="term" value="P:siderophore-iron import into cell"/>
    <property type="evidence" value="ECO:0007669"/>
    <property type="project" value="TreeGrafter"/>
</dbReference>
<reference evidence="9 10" key="1">
    <citation type="submission" date="2016-04" db="EMBL/GenBank/DDBJ databases">
        <title>Complete Genome Sequence of Halotalea alkalilenta IHB B 13600.</title>
        <authorList>
            <person name="Swarnkar M.K."/>
            <person name="Sharma A."/>
            <person name="Kaushal K."/>
            <person name="Soni R."/>
            <person name="Rana S."/>
            <person name="Singh A.K."/>
            <person name="Gulati A."/>
        </authorList>
    </citation>
    <scope>NUCLEOTIDE SEQUENCE [LARGE SCALE GENOMIC DNA]</scope>
    <source>
        <strain evidence="9 10">IHB B 13600</strain>
    </source>
</reference>
<evidence type="ECO:0000256" key="4">
    <source>
        <dbReference type="ARBA" id="ARBA00022475"/>
    </source>
</evidence>
<feature type="transmembrane region" description="Helical" evidence="8">
    <location>
        <begin position="153"/>
        <end position="173"/>
    </location>
</feature>
<sequence length="338" mass="34642">MLRWRGHSLLLPRRSLLGLAWLLLGLVVVFIASLSIGSMPLAPQRVIAALFGSGDPLDIYLVRELRLGRLGAALASGAGFALSGCLLQTLTRNRLAMPDIIGINNGATAFAVASIVALPMSFAPPMLALVGAVTATALTFALAGGVGVRGYRFIIVGVGIGAVFGALTNLMLARTSIDAANAAFPWTVGSLNGSGAGAQIMLWIGLAVCLPLAMASTRGLSSLRFAEPVALGWGVRVARLRLFALALAVICAALAVAVAGPVGMIALIGPELARRLSSHRSVPVLNAALAGAMLMALADLLGRTLLAPVEVPVGIVTALVGGPYLIWILLRGDSPRAL</sequence>
<feature type="transmembrane region" description="Helical" evidence="8">
    <location>
        <begin position="102"/>
        <end position="120"/>
    </location>
</feature>
<comment type="similarity">
    <text evidence="2">Belongs to the binding-protein-dependent transport system permease family. FecCD subfamily.</text>
</comment>
<accession>A0A172YJT1</accession>
<keyword evidence="6 8" id="KW-1133">Transmembrane helix</keyword>
<feature type="transmembrane region" description="Helical" evidence="8">
    <location>
        <begin position="126"/>
        <end position="146"/>
    </location>
</feature>
<evidence type="ECO:0000256" key="8">
    <source>
        <dbReference type="SAM" id="Phobius"/>
    </source>
</evidence>
<dbReference type="Proteomes" id="UP000077875">
    <property type="component" value="Chromosome"/>
</dbReference>
<dbReference type="SUPFAM" id="SSF81345">
    <property type="entry name" value="ABC transporter involved in vitamin B12 uptake, BtuC"/>
    <property type="match status" value="1"/>
</dbReference>
<feature type="transmembrane region" description="Helical" evidence="8">
    <location>
        <begin position="193"/>
        <end position="215"/>
    </location>
</feature>
<dbReference type="PANTHER" id="PTHR30472:SF24">
    <property type="entry name" value="FERRIC ENTEROBACTIN TRANSPORT SYSTEM PERMEASE PROTEIN FEPG"/>
    <property type="match status" value="1"/>
</dbReference>
<feature type="transmembrane region" description="Helical" evidence="8">
    <location>
        <begin position="313"/>
        <end position="330"/>
    </location>
</feature>
<evidence type="ECO:0000313" key="10">
    <source>
        <dbReference type="Proteomes" id="UP000077875"/>
    </source>
</evidence>
<gene>
    <name evidence="9" type="ORF">A5892_03745</name>
</gene>
<dbReference type="STRING" id="376489.A5892_03745"/>
<evidence type="ECO:0000313" key="9">
    <source>
        <dbReference type="EMBL" id="ANF59474.1"/>
    </source>
</evidence>
<proteinExistence type="inferred from homology"/>
<dbReference type="EMBL" id="CP015243">
    <property type="protein sequence ID" value="ANF59474.1"/>
    <property type="molecule type" value="Genomic_DNA"/>
</dbReference>
<feature type="transmembrane region" description="Helical" evidence="8">
    <location>
        <begin position="281"/>
        <end position="301"/>
    </location>
</feature>
<comment type="subcellular location">
    <subcellularLocation>
        <location evidence="1">Cell membrane</location>
        <topology evidence="1">Multi-pass membrane protein</topology>
    </subcellularLocation>
</comment>
<dbReference type="Gene3D" id="1.10.3470.10">
    <property type="entry name" value="ABC transporter involved in vitamin B12 uptake, BtuC"/>
    <property type="match status" value="1"/>
</dbReference>
<dbReference type="PANTHER" id="PTHR30472">
    <property type="entry name" value="FERRIC ENTEROBACTIN TRANSPORT SYSTEM PERMEASE PROTEIN"/>
    <property type="match status" value="1"/>
</dbReference>
<evidence type="ECO:0000256" key="6">
    <source>
        <dbReference type="ARBA" id="ARBA00022989"/>
    </source>
</evidence>
<organism evidence="9 10">
    <name type="scientific">Halotalea alkalilenta</name>
    <dbReference type="NCBI Taxonomy" id="376489"/>
    <lineage>
        <taxon>Bacteria</taxon>
        <taxon>Pseudomonadati</taxon>
        <taxon>Pseudomonadota</taxon>
        <taxon>Gammaproteobacteria</taxon>
        <taxon>Oceanospirillales</taxon>
        <taxon>Halomonadaceae</taxon>
        <taxon>Halotalea</taxon>
    </lineage>
</organism>
<keyword evidence="5 8" id="KW-0812">Transmembrane</keyword>
<dbReference type="Pfam" id="PF01032">
    <property type="entry name" value="FecCD"/>
    <property type="match status" value="1"/>
</dbReference>
<keyword evidence="4" id="KW-1003">Cell membrane</keyword>
<evidence type="ECO:0000256" key="3">
    <source>
        <dbReference type="ARBA" id="ARBA00022448"/>
    </source>
</evidence>
<dbReference type="AlphaFoldDB" id="A0A172YJT1"/>
<protein>
    <submittedName>
        <fullName evidence="9">ABC transporter permease</fullName>
    </submittedName>
</protein>
<dbReference type="GO" id="GO:0022857">
    <property type="term" value="F:transmembrane transporter activity"/>
    <property type="evidence" value="ECO:0007669"/>
    <property type="project" value="InterPro"/>
</dbReference>
<dbReference type="KEGG" id="haa:A5892_03745"/>